<feature type="region of interest" description="Disordered" evidence="4">
    <location>
        <begin position="206"/>
        <end position="230"/>
    </location>
</feature>
<reference evidence="5 6" key="1">
    <citation type="submission" date="2024-09" db="EMBL/GenBank/DDBJ databases">
        <authorList>
            <person name="Sun Q."/>
            <person name="Mori K."/>
        </authorList>
    </citation>
    <scope>NUCLEOTIDE SEQUENCE [LARGE SCALE GENOMIC DNA]</scope>
    <source>
        <strain evidence="5 6">JCM 9626</strain>
    </source>
</reference>
<keyword evidence="3" id="KW-0175">Coiled coil</keyword>
<keyword evidence="2" id="KW-0238">DNA-binding</keyword>
<dbReference type="Proteomes" id="UP001589750">
    <property type="component" value="Unassembled WGS sequence"/>
</dbReference>
<dbReference type="InterPro" id="IPR044946">
    <property type="entry name" value="Restrct_endonuc_typeI_TRD_sf"/>
</dbReference>
<dbReference type="Gene3D" id="3.90.220.20">
    <property type="entry name" value="DNA methylase specificity domains"/>
    <property type="match status" value="2"/>
</dbReference>
<sequence>MSGSIEDAEAQQTSPVGEFSRLVTQLVGQEVAPVATALAAFTEGEEVLALVGFDIPVDDRPEHASGVRIGTPAIATALSLRFERMKAQIELHPQANLLFAAFDVSQSSPWVETMRGVAEFLRSENGQPRRAVLAISQESLTSARHQEFRKVLSEQLVTHIVFAKNPGGLSSAPQVLIRCEPIANSVQPRVQVASLSRDVRSGRRLADELANTSSGKRPERGAFRLSPLPAPESPWDLAHLDGERADLMDQAAEARGVRRLDDVVEVVMARPQQARDTAGLAGGEPLLTAGLIRDRLPRLSELALKTVGERATRIAAGDVVGRTLAPQHWAVADQELHGVAVGTGVILLRNKGLVSPGLLAAYLKSSTAQRLNIPVGSAMQQLRRQDLVAVPVPDLAAIEQTAGSESLREIDQAIDELDGLISGLKQRRDQAFRSFDQALVGQELQEAADEARLVKSQLQRQQEVARAFQDVYPYPVARALRQFRQQQEPLAQHAAVIRLIESILVTLGSTAAAWAHAAEATAVDVHQLGELANKWKSGGPSLGHWLGAIDGVGRLARSRGVDAYGLADATRRLKGGRGLLSDLAELVTWRNSTAHGGAPRSGIEARNSVEAILNTMNSALEGAALLAETQWLLVERADWQRKGNSFAVQARSLTGDHPDFEWTEFVSSVPRASGVVYLRHEQTESCVAMSPFVSVDVCEACSVEEIYYVDRITDIRGGLRSFTTGHKREAGALRDEILDCFPVPELKTSNT</sequence>
<gene>
    <name evidence="5" type="ORF">ACFFRI_18795</name>
</gene>
<protein>
    <submittedName>
        <fullName evidence="5">Uncharacterized protein</fullName>
    </submittedName>
</protein>
<proteinExistence type="predicted"/>
<evidence type="ECO:0000256" key="4">
    <source>
        <dbReference type="SAM" id="MobiDB-lite"/>
    </source>
</evidence>
<keyword evidence="1" id="KW-0680">Restriction system</keyword>
<feature type="coiled-coil region" evidence="3">
    <location>
        <begin position="407"/>
        <end position="464"/>
    </location>
</feature>
<evidence type="ECO:0000313" key="5">
    <source>
        <dbReference type="EMBL" id="MFB9315104.1"/>
    </source>
</evidence>
<evidence type="ECO:0000256" key="1">
    <source>
        <dbReference type="ARBA" id="ARBA00022747"/>
    </source>
</evidence>
<organism evidence="5 6">
    <name type="scientific">Nocardioides plantarum</name>
    <dbReference type="NCBI Taxonomy" id="29299"/>
    <lineage>
        <taxon>Bacteria</taxon>
        <taxon>Bacillati</taxon>
        <taxon>Actinomycetota</taxon>
        <taxon>Actinomycetes</taxon>
        <taxon>Propionibacteriales</taxon>
        <taxon>Nocardioidaceae</taxon>
        <taxon>Nocardioides</taxon>
    </lineage>
</organism>
<dbReference type="EMBL" id="JBHMDG010000028">
    <property type="protein sequence ID" value="MFB9315104.1"/>
    <property type="molecule type" value="Genomic_DNA"/>
</dbReference>
<dbReference type="RefSeq" id="WP_140007306.1">
    <property type="nucleotide sequence ID" value="NZ_JBHMDG010000028.1"/>
</dbReference>
<name>A0ABV5KEE8_9ACTN</name>
<accession>A0ABV5KEE8</accession>
<evidence type="ECO:0000313" key="6">
    <source>
        <dbReference type="Proteomes" id="UP001589750"/>
    </source>
</evidence>
<evidence type="ECO:0000256" key="3">
    <source>
        <dbReference type="SAM" id="Coils"/>
    </source>
</evidence>
<dbReference type="SUPFAM" id="SSF116734">
    <property type="entry name" value="DNA methylase specificity domain"/>
    <property type="match status" value="1"/>
</dbReference>
<evidence type="ECO:0000256" key="2">
    <source>
        <dbReference type="ARBA" id="ARBA00023125"/>
    </source>
</evidence>
<comment type="caution">
    <text evidence="5">The sequence shown here is derived from an EMBL/GenBank/DDBJ whole genome shotgun (WGS) entry which is preliminary data.</text>
</comment>
<keyword evidence="6" id="KW-1185">Reference proteome</keyword>